<name>A0A419W7M9_9BACT</name>
<dbReference type="InterPro" id="IPR017896">
    <property type="entry name" value="4Fe4S_Fe-S-bd"/>
</dbReference>
<proteinExistence type="predicted"/>
<dbReference type="Gene3D" id="2.20.25.90">
    <property type="entry name" value="ADC-like domains"/>
    <property type="match status" value="1"/>
</dbReference>
<dbReference type="RefSeq" id="WP_120272733.1">
    <property type="nucleotide sequence ID" value="NZ_RAPN01000001.1"/>
</dbReference>
<dbReference type="NCBIfam" id="TIGR04519">
    <property type="entry name" value="MoCo_extend_TAT"/>
    <property type="match status" value="1"/>
</dbReference>
<dbReference type="Gene3D" id="3.40.228.10">
    <property type="entry name" value="Dimethylsulfoxide Reductase, domain 2"/>
    <property type="match status" value="2"/>
</dbReference>
<dbReference type="InterPro" id="IPR006311">
    <property type="entry name" value="TAT_signal"/>
</dbReference>
<comment type="caution">
    <text evidence="2">The sequence shown here is derived from an EMBL/GenBank/DDBJ whole genome shotgun (WGS) entry which is preliminary data.</text>
</comment>
<feature type="domain" description="4Fe-4S ferredoxin-type" evidence="1">
    <location>
        <begin position="832"/>
        <end position="861"/>
    </location>
</feature>
<dbReference type="CDD" id="cd02784">
    <property type="entry name" value="MopB_CT_PHLH"/>
    <property type="match status" value="1"/>
</dbReference>
<evidence type="ECO:0000259" key="1">
    <source>
        <dbReference type="PROSITE" id="PS51379"/>
    </source>
</evidence>
<gene>
    <name evidence="2" type="ORF">BC643_1783</name>
</gene>
<dbReference type="AlphaFoldDB" id="A0A419W7M9"/>
<organism evidence="2 3">
    <name type="scientific">Mangrovibacterium diazotrophicum</name>
    <dbReference type="NCBI Taxonomy" id="1261403"/>
    <lineage>
        <taxon>Bacteria</taxon>
        <taxon>Pseudomonadati</taxon>
        <taxon>Bacteroidota</taxon>
        <taxon>Bacteroidia</taxon>
        <taxon>Marinilabiliales</taxon>
        <taxon>Prolixibacteraceae</taxon>
        <taxon>Mangrovibacterium</taxon>
    </lineage>
</organism>
<sequence>MKTYWRSLEELQDPKALRIQEAREEAKQKSLLYKTEGGNGGNSRRDFLKTLGFSLAAASIAASCKRPVEKAIPYLVKPEDITPGKANYYASSYYDAGDYCSVVVKVRDGRPIKIEGNELSPISQSGTSARVQASILNLYDGARNKGPENLSKSITWADADLEVPKALKEISDAGGRSVLLTQTVISPSTKKVIQKFLEAYPGTEWIQYDAISASGMLNANMKSFGQRAIPDYRFDKAKVVVSFAADFLGTWLSPVEYTKQYTSARRLDDGQRDMLRHYQLESHMSLTGSNADVRFPVKPSEEAGMVLALYNAIAAKTGGEQISGVPAIVDVSALADDLLSAKGKSIVISGSNDENIQLFVNAINQLLGNYGETILWNSALLTKKGLDEEMAALNADILAGKVDALMVWGVNPVYDQANGAELEAAIRSLKLSVSFAERKDETARACQYVLPEPNYLESWNDLEPKVGQLSLAQPTISKLFDSRNVQESLLVWTGDSTSYGDFIKSSWESDFYPEQAEYADFRLFWNYTLQKGVFSSASEQTAEYNGDSLAASAAKLPAAKSGLEVVLYESIALGNGKYANNPWLQELPDPLAKISWDNYASVPVAYAEEKGLENESVITVNGLELPVFIQPGQAKDTIAVALGYGRTYAGKVGDGVGKNLFSYVSAENGSRKYSIENASVDVVAGATFPLALSQTHHSMEGRPIVRESNLDEYLAKPNAGNEFHEESEKHHVTLYKEIEFKGHHWGMAIDLNSCTGCGNCAISCQAENNVQVIGKEQVRNRRIMHWIRVDRYYSGDPANPTVSHQPVMCQHCDNAPCENVCPVAATPHSSEGLNQMAYNRCVGTKYCINNCPYRVRRFNWFQYVNNDKFDYNANNDLGRMVLNPDVTVRSRGVVEKCSMCVQRIQDKKLEAKLAGRMLNDGEIKTACQQSCPGSAIVFGDLNNPESKINKLFKDQRNYHLLEELHTLPSVGYLTKIRNKA</sequence>
<dbReference type="Pfam" id="PF00384">
    <property type="entry name" value="Molybdopterin"/>
    <property type="match status" value="1"/>
</dbReference>
<feature type="domain" description="4Fe-4S ferredoxin-type" evidence="1">
    <location>
        <begin position="800"/>
        <end position="831"/>
    </location>
</feature>
<feature type="domain" description="4Fe-4S ferredoxin-type" evidence="1">
    <location>
        <begin position="745"/>
        <end position="775"/>
    </location>
</feature>
<evidence type="ECO:0000313" key="2">
    <source>
        <dbReference type="EMBL" id="RKD91430.1"/>
    </source>
</evidence>
<dbReference type="PROSITE" id="PS51379">
    <property type="entry name" value="4FE4S_FER_2"/>
    <property type="match status" value="3"/>
</dbReference>
<dbReference type="SUPFAM" id="SSF54862">
    <property type="entry name" value="4Fe-4S ferredoxins"/>
    <property type="match status" value="1"/>
</dbReference>
<dbReference type="Proteomes" id="UP000283387">
    <property type="component" value="Unassembled WGS sequence"/>
</dbReference>
<dbReference type="InterPro" id="IPR006656">
    <property type="entry name" value="Mopterin_OxRdtase"/>
</dbReference>
<dbReference type="EMBL" id="RAPN01000001">
    <property type="protein sequence ID" value="RKD91430.1"/>
    <property type="molecule type" value="Genomic_DNA"/>
</dbReference>
<evidence type="ECO:0000313" key="3">
    <source>
        <dbReference type="Proteomes" id="UP000283387"/>
    </source>
</evidence>
<reference evidence="2 3" key="1">
    <citation type="submission" date="2018-09" db="EMBL/GenBank/DDBJ databases">
        <title>Genomic Encyclopedia of Archaeal and Bacterial Type Strains, Phase II (KMG-II): from individual species to whole genera.</title>
        <authorList>
            <person name="Goeker M."/>
        </authorList>
    </citation>
    <scope>NUCLEOTIDE SEQUENCE [LARGE SCALE GENOMIC DNA]</scope>
    <source>
        <strain evidence="2 3">DSM 27148</strain>
    </source>
</reference>
<dbReference type="CDD" id="cd10551">
    <property type="entry name" value="PsrB"/>
    <property type="match status" value="1"/>
</dbReference>
<dbReference type="Gene3D" id="3.30.2070.10">
    <property type="entry name" value="Formate dehydrogenase/DMSO reductase"/>
    <property type="match status" value="1"/>
</dbReference>
<dbReference type="Pfam" id="PF13247">
    <property type="entry name" value="Fer4_11"/>
    <property type="match status" value="1"/>
</dbReference>
<dbReference type="Gene3D" id="3.30.70.20">
    <property type="match status" value="2"/>
</dbReference>
<dbReference type="InterPro" id="IPR030948">
    <property type="entry name" value="TAT_var_transloc_signal_dom"/>
</dbReference>
<dbReference type="Gene3D" id="3.40.50.740">
    <property type="match status" value="2"/>
</dbReference>
<protein>
    <submittedName>
        <fullName evidence="2">Quinol:cytochrome c oxidoreductase iron-sulfur protein</fullName>
    </submittedName>
</protein>
<keyword evidence="3" id="KW-1185">Reference proteome</keyword>
<dbReference type="GO" id="GO:0016491">
    <property type="term" value="F:oxidoreductase activity"/>
    <property type="evidence" value="ECO:0007669"/>
    <property type="project" value="InterPro"/>
</dbReference>
<dbReference type="OrthoDB" id="9779457at2"/>
<accession>A0A419W7M9</accession>
<dbReference type="PANTHER" id="PTHR42783:SF3">
    <property type="entry name" value="GLUTAMATE SYNTHASE [NADPH] SMALL CHAIN-RELATED"/>
    <property type="match status" value="1"/>
</dbReference>
<dbReference type="PROSITE" id="PS51318">
    <property type="entry name" value="TAT"/>
    <property type="match status" value="1"/>
</dbReference>
<dbReference type="SUPFAM" id="SSF53706">
    <property type="entry name" value="Formate dehydrogenase/DMSO reductase, domains 1-3"/>
    <property type="match status" value="1"/>
</dbReference>
<dbReference type="PANTHER" id="PTHR42783">
    <property type="entry name" value="GLUTAMATE SYNTHASE [NADPH] SMALL CHAIN"/>
    <property type="match status" value="1"/>
</dbReference>